<dbReference type="PRINTS" id="PR00813">
    <property type="entry name" value="BCTERIALGSPG"/>
</dbReference>
<keyword evidence="1" id="KW-0488">Methylation</keyword>
<evidence type="ECO:0000313" key="3">
    <source>
        <dbReference type="EMBL" id="SET35680.1"/>
    </source>
</evidence>
<dbReference type="AlphaFoldDB" id="A0A1I0DSV0"/>
<dbReference type="EMBL" id="FOIL01000014">
    <property type="protein sequence ID" value="SET35680.1"/>
    <property type="molecule type" value="Genomic_DNA"/>
</dbReference>
<keyword evidence="2" id="KW-0812">Transmembrane</keyword>
<gene>
    <name evidence="3" type="ORF">SAMN04487771_101432</name>
</gene>
<dbReference type="InterPro" id="IPR045584">
    <property type="entry name" value="Pilin-like"/>
</dbReference>
<dbReference type="STRING" id="1526.SAMN02910262_02378"/>
<dbReference type="Proteomes" id="UP000199820">
    <property type="component" value="Unassembled WGS sequence"/>
</dbReference>
<dbReference type="InterPro" id="IPR012902">
    <property type="entry name" value="N_methyl_site"/>
</dbReference>
<dbReference type="Pfam" id="PF07963">
    <property type="entry name" value="N_methyl"/>
    <property type="match status" value="1"/>
</dbReference>
<dbReference type="Gene3D" id="3.30.700.10">
    <property type="entry name" value="Glycoprotein, Type 4 Pilin"/>
    <property type="match status" value="1"/>
</dbReference>
<dbReference type="InterPro" id="IPR000983">
    <property type="entry name" value="Bac_GSPG_pilin"/>
</dbReference>
<feature type="transmembrane region" description="Helical" evidence="2">
    <location>
        <begin position="7"/>
        <end position="31"/>
    </location>
</feature>
<dbReference type="GO" id="GO:0015628">
    <property type="term" value="P:protein secretion by the type II secretion system"/>
    <property type="evidence" value="ECO:0007669"/>
    <property type="project" value="InterPro"/>
</dbReference>
<dbReference type="GO" id="GO:0015627">
    <property type="term" value="C:type II protein secretion system complex"/>
    <property type="evidence" value="ECO:0007669"/>
    <property type="project" value="InterPro"/>
</dbReference>
<keyword evidence="2" id="KW-0472">Membrane</keyword>
<evidence type="ECO:0000313" key="4">
    <source>
        <dbReference type="Proteomes" id="UP000199820"/>
    </source>
</evidence>
<dbReference type="OrthoDB" id="1821422at2"/>
<name>A0A1I0DSV0_9FIRM</name>
<reference evidence="3 4" key="1">
    <citation type="submission" date="2016-10" db="EMBL/GenBank/DDBJ databases">
        <authorList>
            <person name="de Groot N.N."/>
        </authorList>
    </citation>
    <scope>NUCLEOTIDE SEQUENCE [LARGE SCALE GENOMIC DNA]</scope>
    <source>
        <strain evidence="3 4">KH1P1</strain>
    </source>
</reference>
<dbReference type="SUPFAM" id="SSF54523">
    <property type="entry name" value="Pili subunits"/>
    <property type="match status" value="1"/>
</dbReference>
<dbReference type="PANTHER" id="PTHR30093">
    <property type="entry name" value="GENERAL SECRETION PATHWAY PROTEIN G"/>
    <property type="match status" value="1"/>
</dbReference>
<sequence length="174" mass="19468">MSEQKRGFTLAELLIVIAVIAVLVAVSIPIFSSQLEKSRRAVDLSNMKVISDGLSVAYLSNDLTFPKNYISVTVFSDEKTEGDAAKSTVVFIDGQGVSTAMEEKLNSQFGLKLDQMKIHSTKAIWKNGYTVVIDKQGNLSYSYVKSNQGYSDVWSFWDTRYHGFSPINDQNRDY</sequence>
<dbReference type="NCBIfam" id="TIGR02532">
    <property type="entry name" value="IV_pilin_GFxxxE"/>
    <property type="match status" value="1"/>
</dbReference>
<keyword evidence="2" id="KW-1133">Transmembrane helix</keyword>
<protein>
    <submittedName>
        <fullName evidence="3">Prepilin-type N-terminal cleavage/methylation domain-containing protein</fullName>
    </submittedName>
</protein>
<evidence type="ECO:0000256" key="2">
    <source>
        <dbReference type="SAM" id="Phobius"/>
    </source>
</evidence>
<dbReference type="PANTHER" id="PTHR30093:SF43">
    <property type="entry name" value="SLR2015 PROTEIN"/>
    <property type="match status" value="1"/>
</dbReference>
<organism evidence="3 4">
    <name type="scientific">[Clostridium] aminophilum</name>
    <dbReference type="NCBI Taxonomy" id="1526"/>
    <lineage>
        <taxon>Bacteria</taxon>
        <taxon>Bacillati</taxon>
        <taxon>Bacillota</taxon>
        <taxon>Clostridia</taxon>
        <taxon>Lachnospirales</taxon>
        <taxon>Lachnospiraceae</taxon>
    </lineage>
</organism>
<dbReference type="RefSeq" id="WP_074649203.1">
    <property type="nucleotide sequence ID" value="NZ_FOIL01000014.1"/>
</dbReference>
<keyword evidence="4" id="KW-1185">Reference proteome</keyword>
<accession>A0A1I0DSV0</accession>
<proteinExistence type="predicted"/>
<evidence type="ECO:0000256" key="1">
    <source>
        <dbReference type="ARBA" id="ARBA00022481"/>
    </source>
</evidence>